<feature type="binding site" evidence="16">
    <location>
        <position position="73"/>
    </location>
    <ligand>
        <name>Ca(2+)</name>
        <dbReference type="ChEBI" id="CHEBI:29108"/>
        <label>1</label>
    </ligand>
</feature>
<evidence type="ECO:0000256" key="10">
    <source>
        <dbReference type="ARBA" id="ARBA00023002"/>
    </source>
</evidence>
<feature type="binding site" evidence="16">
    <location>
        <position position="77"/>
    </location>
    <ligand>
        <name>Ca(2+)</name>
        <dbReference type="ChEBI" id="CHEBI:29108"/>
        <label>1</label>
    </ligand>
</feature>
<feature type="disulfide bond" evidence="17">
    <location>
        <begin position="69"/>
        <end position="74"/>
    </location>
</feature>
<dbReference type="InterPro" id="IPR010255">
    <property type="entry name" value="Haem_peroxidase_sf"/>
</dbReference>
<evidence type="ECO:0000256" key="17">
    <source>
        <dbReference type="PIRSR" id="PIRSR600823-5"/>
    </source>
</evidence>
<evidence type="ECO:0000256" key="13">
    <source>
        <dbReference type="ARBA" id="ARBA00023283"/>
    </source>
</evidence>
<dbReference type="PROSITE" id="PS50873">
    <property type="entry name" value="PEROXIDASE_4"/>
    <property type="match status" value="1"/>
</dbReference>
<dbReference type="PANTHER" id="PTHR31517">
    <property type="match status" value="1"/>
</dbReference>
<feature type="disulfide bond" evidence="17">
    <location>
        <begin position="36"/>
        <end position="119"/>
    </location>
</feature>
<feature type="binding site" evidence="16">
    <location>
        <position position="75"/>
    </location>
    <ligand>
        <name>Ca(2+)</name>
        <dbReference type="ChEBI" id="CHEBI:29108"/>
        <label>1</label>
    </ligand>
</feature>
<keyword evidence="21" id="KW-1185">Reference proteome</keyword>
<dbReference type="Proteomes" id="UP000324897">
    <property type="component" value="Chromosome 4"/>
</dbReference>
<evidence type="ECO:0000256" key="14">
    <source>
        <dbReference type="ARBA" id="ARBA00023324"/>
    </source>
</evidence>
<feature type="binding site" evidence="16">
    <location>
        <position position="245"/>
    </location>
    <ligand>
        <name>Ca(2+)</name>
        <dbReference type="ChEBI" id="CHEBI:29108"/>
        <label>2</label>
    </ligand>
</feature>
<protein>
    <recommendedName>
        <fullName evidence="5 18">Peroxidase</fullName>
        <ecNumber evidence="5 18">1.11.1.7</ecNumber>
    </recommendedName>
</protein>
<feature type="disulfide bond" evidence="17">
    <location>
        <begin position="204"/>
        <end position="232"/>
    </location>
</feature>
<dbReference type="FunFam" id="1.10.520.10:FF:000008">
    <property type="entry name" value="Peroxidase"/>
    <property type="match status" value="1"/>
</dbReference>
<evidence type="ECO:0000313" key="21">
    <source>
        <dbReference type="Proteomes" id="UP000324897"/>
    </source>
</evidence>
<feature type="chain" id="PRO_5023976569" description="Peroxidase" evidence="18">
    <location>
        <begin position="25"/>
        <end position="325"/>
    </location>
</feature>
<feature type="disulfide bond" evidence="17">
    <location>
        <begin position="125"/>
        <end position="321"/>
    </location>
</feature>
<reference evidence="20 21" key="1">
    <citation type="journal article" date="2019" name="Sci. Rep.">
        <title>A high-quality genome of Eragrostis curvula grass provides insights into Poaceae evolution and supports new strategies to enhance forage quality.</title>
        <authorList>
            <person name="Carballo J."/>
            <person name="Santos B.A.C.M."/>
            <person name="Zappacosta D."/>
            <person name="Garbus I."/>
            <person name="Selva J.P."/>
            <person name="Gallo C.A."/>
            <person name="Diaz A."/>
            <person name="Albertini E."/>
            <person name="Caccamo M."/>
            <person name="Echenique V."/>
        </authorList>
    </citation>
    <scope>NUCLEOTIDE SEQUENCE [LARGE SCALE GENOMIC DNA]</scope>
    <source>
        <strain evidence="21">cv. Victoria</strain>
        <tissue evidence="20">Leaf</tissue>
    </source>
</reference>
<name>A0A5J9VXE6_9POAL</name>
<keyword evidence="18" id="KW-0732">Signal</keyword>
<comment type="caution">
    <text evidence="20">The sequence shown here is derived from an EMBL/GenBank/DDBJ whole genome shotgun (WGS) entry which is preliminary data.</text>
</comment>
<dbReference type="GO" id="GO:0006979">
    <property type="term" value="P:response to oxidative stress"/>
    <property type="evidence" value="ECO:0007669"/>
    <property type="project" value="UniProtKB-UniRule"/>
</dbReference>
<keyword evidence="13" id="KW-0873">Pyrrolidone carboxylic acid</keyword>
<comment type="cofactor">
    <cofactor evidence="16 18">
        <name>Ca(2+)</name>
        <dbReference type="ChEBI" id="CHEBI:29108"/>
    </cofactor>
    <text evidence="16 18">Binds 2 calcium ions per subunit.</text>
</comment>
<dbReference type="GO" id="GO:0005576">
    <property type="term" value="C:extracellular region"/>
    <property type="evidence" value="ECO:0007669"/>
    <property type="project" value="UniProtKB-SubCell"/>
</dbReference>
<feature type="binding site" evidence="16">
    <location>
        <position position="253"/>
    </location>
    <ligand>
        <name>Ca(2+)</name>
        <dbReference type="ChEBI" id="CHEBI:29108"/>
        <label>2</label>
    </ligand>
</feature>
<evidence type="ECO:0000256" key="5">
    <source>
        <dbReference type="ARBA" id="ARBA00012313"/>
    </source>
</evidence>
<feature type="binding site" evidence="16">
    <location>
        <position position="248"/>
    </location>
    <ligand>
        <name>Ca(2+)</name>
        <dbReference type="ChEBI" id="CHEBI:29108"/>
        <label>2</label>
    </ligand>
</feature>
<feature type="binding site" description="axial binding residue" evidence="16">
    <location>
        <position position="197"/>
    </location>
    <ligand>
        <name>heme b</name>
        <dbReference type="ChEBI" id="CHEBI:60344"/>
    </ligand>
    <ligandPart>
        <name>Fe</name>
        <dbReference type="ChEBI" id="CHEBI:18248"/>
    </ligandPart>
</feature>
<organism evidence="20 21">
    <name type="scientific">Eragrostis curvula</name>
    <name type="common">weeping love grass</name>
    <dbReference type="NCBI Taxonomy" id="38414"/>
    <lineage>
        <taxon>Eukaryota</taxon>
        <taxon>Viridiplantae</taxon>
        <taxon>Streptophyta</taxon>
        <taxon>Embryophyta</taxon>
        <taxon>Tracheophyta</taxon>
        <taxon>Spermatophyta</taxon>
        <taxon>Magnoliopsida</taxon>
        <taxon>Liliopsida</taxon>
        <taxon>Poales</taxon>
        <taxon>Poaceae</taxon>
        <taxon>PACMAD clade</taxon>
        <taxon>Chloridoideae</taxon>
        <taxon>Eragrostideae</taxon>
        <taxon>Eragrostidinae</taxon>
        <taxon>Eragrostis</taxon>
    </lineage>
</organism>
<dbReference type="FunFam" id="1.10.420.10:FF:000001">
    <property type="entry name" value="Peroxidase"/>
    <property type="match status" value="1"/>
</dbReference>
<dbReference type="Gene3D" id="1.10.420.10">
    <property type="entry name" value="Peroxidase, domain 2"/>
    <property type="match status" value="1"/>
</dbReference>
<accession>A0A5J9VXE6</accession>
<dbReference type="Gene3D" id="1.10.520.10">
    <property type="match status" value="1"/>
</dbReference>
<feature type="domain" description="Plant heme peroxidase family profile" evidence="19">
    <location>
        <begin position="26"/>
        <end position="325"/>
    </location>
</feature>
<dbReference type="InterPro" id="IPR000823">
    <property type="entry name" value="Peroxidase_pln"/>
</dbReference>
<dbReference type="Gramene" id="TVU40295">
    <property type="protein sequence ID" value="TVU40295"/>
    <property type="gene ID" value="EJB05_13753"/>
</dbReference>
<evidence type="ECO:0000256" key="2">
    <source>
        <dbReference type="ARBA" id="ARBA00002322"/>
    </source>
</evidence>
<evidence type="ECO:0000256" key="1">
    <source>
        <dbReference type="ARBA" id="ARBA00000189"/>
    </source>
</evidence>
<evidence type="ECO:0000256" key="12">
    <source>
        <dbReference type="ARBA" id="ARBA00023157"/>
    </source>
</evidence>
<dbReference type="PRINTS" id="PR00461">
    <property type="entry name" value="PLPEROXIDASE"/>
</dbReference>
<evidence type="ECO:0000256" key="8">
    <source>
        <dbReference type="ARBA" id="ARBA00022723"/>
    </source>
</evidence>
<feature type="binding site" evidence="16">
    <location>
        <position position="71"/>
    </location>
    <ligand>
        <name>Ca(2+)</name>
        <dbReference type="ChEBI" id="CHEBI:29108"/>
        <label>1</label>
    </ligand>
</feature>
<dbReference type="PROSITE" id="PS00435">
    <property type="entry name" value="PEROXIDASE_1"/>
    <property type="match status" value="1"/>
</dbReference>
<keyword evidence="14 18" id="KW-0376">Hydrogen peroxide</keyword>
<dbReference type="AlphaFoldDB" id="A0A5J9VXE6"/>
<gene>
    <name evidence="20" type="ORF">EJB05_13753</name>
</gene>
<dbReference type="InterPro" id="IPR019793">
    <property type="entry name" value="Peroxidases_heam-ligand_BS"/>
</dbReference>
<dbReference type="CDD" id="cd00693">
    <property type="entry name" value="secretory_peroxidase"/>
    <property type="match status" value="1"/>
</dbReference>
<dbReference type="SUPFAM" id="SSF48113">
    <property type="entry name" value="Heme-dependent peroxidases"/>
    <property type="match status" value="1"/>
</dbReference>
<dbReference type="InterPro" id="IPR002016">
    <property type="entry name" value="Haem_peroxidase"/>
</dbReference>
<dbReference type="EC" id="1.11.1.7" evidence="5 18"/>
<evidence type="ECO:0000256" key="18">
    <source>
        <dbReference type="RuleBase" id="RU362060"/>
    </source>
</evidence>
<comment type="subcellular location">
    <subcellularLocation>
        <location evidence="3 18">Secreted</location>
    </subcellularLocation>
</comment>
<dbReference type="GO" id="GO:0020037">
    <property type="term" value="F:heme binding"/>
    <property type="evidence" value="ECO:0007669"/>
    <property type="project" value="UniProtKB-UniRule"/>
</dbReference>
<evidence type="ECO:0000256" key="9">
    <source>
        <dbReference type="ARBA" id="ARBA00022837"/>
    </source>
</evidence>
<feature type="binding site" evidence="16">
    <location>
        <position position="89"/>
    </location>
    <ligand>
        <name>Ca(2+)</name>
        <dbReference type="ChEBI" id="CHEBI:29108"/>
        <label>1</label>
    </ligand>
</feature>
<dbReference type="OrthoDB" id="2113341at2759"/>
<comment type="cofactor">
    <cofactor evidence="16 18">
        <name>heme b</name>
        <dbReference type="ChEBI" id="CHEBI:60344"/>
    </cofactor>
    <text evidence="16 18">Binds 1 heme b (iron(II)-protoporphyrin IX) group per subunit.</text>
</comment>
<keyword evidence="9 16" id="KW-0106">Calcium</keyword>
<feature type="binding site" evidence="16">
    <location>
        <position position="68"/>
    </location>
    <ligand>
        <name>Ca(2+)</name>
        <dbReference type="ChEBI" id="CHEBI:29108"/>
        <label>1</label>
    </ligand>
</feature>
<keyword evidence="11 16" id="KW-0408">Iron</keyword>
<sequence>MGSGTMRRLAAVALLVLATATACAAQLRRNYYAGVCPNVESIVRDAVTRKFRQTFITVGATVHLFFHDCFVEGCDASVIVASTANNTAEKDNPINLSLAGDGFDTVIKAKAAVDAVPQCRNRVSCADILAMATRDVIALAGGPSYAVELGRLDGLSCTASSVNGKLAPPSFNLDQLTALFATNGLSQTDMIALSAGHTVGFAHCNTFTGRISGPTPDPTLNSSFAAQLRAWCPPNVDPRIAVTMDVVTPRAFDNQYFKNLQNGMGLLASDQVLHSDPRSRPTVDAWAQSSAAFNKAFVEAITKMGRIGVKTGAQGNIRRNCAVFN</sequence>
<evidence type="ECO:0000256" key="15">
    <source>
        <dbReference type="PIRSR" id="PIRSR600823-1"/>
    </source>
</evidence>
<evidence type="ECO:0000256" key="7">
    <source>
        <dbReference type="ARBA" id="ARBA00022617"/>
    </source>
</evidence>
<dbReference type="Pfam" id="PF00141">
    <property type="entry name" value="peroxidase"/>
    <property type="match status" value="1"/>
</dbReference>
<keyword evidence="6 18" id="KW-0575">Peroxidase</keyword>
<keyword evidence="7 18" id="KW-0349">Heme</keyword>
<dbReference type="PROSITE" id="PS51257">
    <property type="entry name" value="PROKAR_LIPOPROTEIN"/>
    <property type="match status" value="1"/>
</dbReference>
<keyword evidence="10 18" id="KW-0560">Oxidoreductase</keyword>
<feature type="signal peptide" evidence="18">
    <location>
        <begin position="1"/>
        <end position="24"/>
    </location>
</feature>
<dbReference type="PRINTS" id="PR00458">
    <property type="entry name" value="PEROXIDASE"/>
</dbReference>
<keyword evidence="18" id="KW-0964">Secreted</keyword>
<dbReference type="GO" id="GO:0046872">
    <property type="term" value="F:metal ion binding"/>
    <property type="evidence" value="ECO:0007669"/>
    <property type="project" value="UniProtKB-UniRule"/>
</dbReference>
<keyword evidence="8 16" id="KW-0479">Metal-binding</keyword>
<feature type="active site" description="Proton acceptor" evidence="15">
    <location>
        <position position="67"/>
    </location>
</feature>
<evidence type="ECO:0000259" key="19">
    <source>
        <dbReference type="PROSITE" id="PS50873"/>
    </source>
</evidence>
<dbReference type="InterPro" id="IPR033905">
    <property type="entry name" value="Secretory_peroxidase"/>
</dbReference>
<proteinExistence type="inferred from homology"/>
<dbReference type="GO" id="GO:0042744">
    <property type="term" value="P:hydrogen peroxide catabolic process"/>
    <property type="evidence" value="ECO:0007669"/>
    <property type="project" value="UniProtKB-KW"/>
</dbReference>
<dbReference type="PANTHER" id="PTHR31517:SF3">
    <property type="entry name" value="PEROXIDASE"/>
    <property type="match status" value="1"/>
</dbReference>
<feature type="binding site" evidence="16">
    <location>
        <position position="198"/>
    </location>
    <ligand>
        <name>Ca(2+)</name>
        <dbReference type="ChEBI" id="CHEBI:29108"/>
        <label>2</label>
    </ligand>
</feature>
<evidence type="ECO:0000256" key="4">
    <source>
        <dbReference type="ARBA" id="ARBA00006873"/>
    </source>
</evidence>
<comment type="catalytic activity">
    <reaction evidence="1 18">
        <text>2 a phenolic donor + H2O2 = 2 a phenolic radical donor + 2 H2O</text>
        <dbReference type="Rhea" id="RHEA:56136"/>
        <dbReference type="ChEBI" id="CHEBI:15377"/>
        <dbReference type="ChEBI" id="CHEBI:16240"/>
        <dbReference type="ChEBI" id="CHEBI:139520"/>
        <dbReference type="ChEBI" id="CHEBI:139521"/>
        <dbReference type="EC" id="1.11.1.7"/>
    </reaction>
</comment>
<evidence type="ECO:0000313" key="20">
    <source>
        <dbReference type="EMBL" id="TVU40295.1"/>
    </source>
</evidence>
<evidence type="ECO:0000256" key="3">
    <source>
        <dbReference type="ARBA" id="ARBA00004613"/>
    </source>
</evidence>
<evidence type="ECO:0000256" key="11">
    <source>
        <dbReference type="ARBA" id="ARBA00023004"/>
    </source>
</evidence>
<evidence type="ECO:0000256" key="16">
    <source>
        <dbReference type="PIRSR" id="PIRSR600823-3"/>
    </source>
</evidence>
<comment type="similarity">
    <text evidence="4">Belongs to the peroxidase family. Ascorbate peroxidase subfamily.</text>
</comment>
<dbReference type="GO" id="GO:0140825">
    <property type="term" value="F:lactoperoxidase activity"/>
    <property type="evidence" value="ECO:0007669"/>
    <property type="project" value="UniProtKB-EC"/>
</dbReference>
<evidence type="ECO:0000256" key="6">
    <source>
        <dbReference type="ARBA" id="ARBA00022559"/>
    </source>
</evidence>
<comment type="similarity">
    <text evidence="18">Belongs to the peroxidase family. Classical plant (class III) peroxidase subfamily.</text>
</comment>
<keyword evidence="12 17" id="KW-1015">Disulfide bond</keyword>
<dbReference type="EMBL" id="RWGY01000007">
    <property type="protein sequence ID" value="TVU40295.1"/>
    <property type="molecule type" value="Genomic_DNA"/>
</dbReference>
<comment type="function">
    <text evidence="2">Removal of H(2)O(2), oxidation of toxic reductants, biosynthesis and degradation of lignin, suberization, auxin catabolism, response to environmental stresses such as wounding, pathogen attack and oxidative stress. These functions might be dependent on each isozyme/isoform in each plant tissue.</text>
</comment>